<dbReference type="EMBL" id="ML181061">
    <property type="protein sequence ID" value="THU76233.1"/>
    <property type="molecule type" value="Genomic_DNA"/>
</dbReference>
<evidence type="ECO:0000313" key="2">
    <source>
        <dbReference type="EMBL" id="THU76233.1"/>
    </source>
</evidence>
<proteinExistence type="predicted"/>
<feature type="compositionally biased region" description="Basic and acidic residues" evidence="1">
    <location>
        <begin position="76"/>
        <end position="87"/>
    </location>
</feature>
<reference evidence="2 3" key="1">
    <citation type="journal article" date="2019" name="Nat. Ecol. Evol.">
        <title>Megaphylogeny resolves global patterns of mushroom evolution.</title>
        <authorList>
            <person name="Varga T."/>
            <person name="Krizsan K."/>
            <person name="Foldi C."/>
            <person name="Dima B."/>
            <person name="Sanchez-Garcia M."/>
            <person name="Sanchez-Ramirez S."/>
            <person name="Szollosi G.J."/>
            <person name="Szarkandi J.G."/>
            <person name="Papp V."/>
            <person name="Albert L."/>
            <person name="Andreopoulos W."/>
            <person name="Angelini C."/>
            <person name="Antonin V."/>
            <person name="Barry K.W."/>
            <person name="Bougher N.L."/>
            <person name="Buchanan P."/>
            <person name="Buyck B."/>
            <person name="Bense V."/>
            <person name="Catcheside P."/>
            <person name="Chovatia M."/>
            <person name="Cooper J."/>
            <person name="Damon W."/>
            <person name="Desjardin D."/>
            <person name="Finy P."/>
            <person name="Geml J."/>
            <person name="Haridas S."/>
            <person name="Hughes K."/>
            <person name="Justo A."/>
            <person name="Karasinski D."/>
            <person name="Kautmanova I."/>
            <person name="Kiss B."/>
            <person name="Kocsube S."/>
            <person name="Kotiranta H."/>
            <person name="LaButti K.M."/>
            <person name="Lechner B.E."/>
            <person name="Liimatainen K."/>
            <person name="Lipzen A."/>
            <person name="Lukacs Z."/>
            <person name="Mihaltcheva S."/>
            <person name="Morgado L.N."/>
            <person name="Niskanen T."/>
            <person name="Noordeloos M.E."/>
            <person name="Ohm R.A."/>
            <person name="Ortiz-Santana B."/>
            <person name="Ovrebo C."/>
            <person name="Racz N."/>
            <person name="Riley R."/>
            <person name="Savchenko A."/>
            <person name="Shiryaev A."/>
            <person name="Soop K."/>
            <person name="Spirin V."/>
            <person name="Szebenyi C."/>
            <person name="Tomsovsky M."/>
            <person name="Tulloss R.E."/>
            <person name="Uehling J."/>
            <person name="Grigoriev I.V."/>
            <person name="Vagvolgyi C."/>
            <person name="Papp T."/>
            <person name="Martin F.M."/>
            <person name="Miettinen O."/>
            <person name="Hibbett D.S."/>
            <person name="Nagy L.G."/>
        </authorList>
    </citation>
    <scope>NUCLEOTIDE SEQUENCE [LARGE SCALE GENOMIC DNA]</scope>
    <source>
        <strain evidence="2 3">CBS 962.96</strain>
    </source>
</reference>
<dbReference type="Proteomes" id="UP000297245">
    <property type="component" value="Unassembled WGS sequence"/>
</dbReference>
<keyword evidence="3" id="KW-1185">Reference proteome</keyword>
<protein>
    <submittedName>
        <fullName evidence="2">Uncharacterized protein</fullName>
    </submittedName>
</protein>
<organism evidence="2 3">
    <name type="scientific">Dendrothele bispora (strain CBS 962.96)</name>
    <dbReference type="NCBI Taxonomy" id="1314807"/>
    <lineage>
        <taxon>Eukaryota</taxon>
        <taxon>Fungi</taxon>
        <taxon>Dikarya</taxon>
        <taxon>Basidiomycota</taxon>
        <taxon>Agaricomycotina</taxon>
        <taxon>Agaricomycetes</taxon>
        <taxon>Agaricomycetidae</taxon>
        <taxon>Agaricales</taxon>
        <taxon>Agaricales incertae sedis</taxon>
        <taxon>Dendrothele</taxon>
    </lineage>
</organism>
<evidence type="ECO:0000256" key="1">
    <source>
        <dbReference type="SAM" id="MobiDB-lite"/>
    </source>
</evidence>
<dbReference type="AlphaFoldDB" id="A0A4S8KL87"/>
<feature type="region of interest" description="Disordered" evidence="1">
    <location>
        <begin position="75"/>
        <end position="100"/>
    </location>
</feature>
<accession>A0A4S8KL87</accession>
<sequence length="100" mass="11564">MSESHEKRNIEENPQPAIEVPLPKVRLVTQPRFGHELRRAQQTIADLFGQVAQLEWATRAAEQYADSLESDLEDLERERDELNEEVKSLQVSDRCCTDND</sequence>
<evidence type="ECO:0000313" key="3">
    <source>
        <dbReference type="Proteomes" id="UP000297245"/>
    </source>
</evidence>
<name>A0A4S8KL87_DENBC</name>
<gene>
    <name evidence="2" type="ORF">K435DRAFT_879509</name>
</gene>